<proteinExistence type="predicted"/>
<organism evidence="2 3">
    <name type="scientific">Liparis tanakae</name>
    <name type="common">Tanaka's snailfish</name>
    <dbReference type="NCBI Taxonomy" id="230148"/>
    <lineage>
        <taxon>Eukaryota</taxon>
        <taxon>Metazoa</taxon>
        <taxon>Chordata</taxon>
        <taxon>Craniata</taxon>
        <taxon>Vertebrata</taxon>
        <taxon>Euteleostomi</taxon>
        <taxon>Actinopterygii</taxon>
        <taxon>Neopterygii</taxon>
        <taxon>Teleostei</taxon>
        <taxon>Neoteleostei</taxon>
        <taxon>Acanthomorphata</taxon>
        <taxon>Eupercaria</taxon>
        <taxon>Perciformes</taxon>
        <taxon>Cottioidei</taxon>
        <taxon>Cottales</taxon>
        <taxon>Liparidae</taxon>
        <taxon>Liparis</taxon>
    </lineage>
</organism>
<evidence type="ECO:0000313" key="2">
    <source>
        <dbReference type="EMBL" id="TNN45840.1"/>
    </source>
</evidence>
<sequence length="136" mass="15134">MAQSDQPRHRLAELPQQRDPSAVITASVGMRNECATTAARIRYSELKSEPRGGRRPLLSGENNYSRNKKNGGTAWLMFNSPLTPLGLPACSATLPSGGRSVSRRPWRKPSKTLQTVIKPPESSCENENSNWCREWI</sequence>
<keyword evidence="3" id="KW-1185">Reference proteome</keyword>
<comment type="caution">
    <text evidence="2">The sequence shown here is derived from an EMBL/GenBank/DDBJ whole genome shotgun (WGS) entry which is preliminary data.</text>
</comment>
<evidence type="ECO:0000313" key="3">
    <source>
        <dbReference type="Proteomes" id="UP000314294"/>
    </source>
</evidence>
<protein>
    <submittedName>
        <fullName evidence="2">Uncharacterized protein</fullName>
    </submittedName>
</protein>
<feature type="region of interest" description="Disordered" evidence="1">
    <location>
        <begin position="45"/>
        <end position="65"/>
    </location>
</feature>
<dbReference type="EMBL" id="SRLO01000821">
    <property type="protein sequence ID" value="TNN45840.1"/>
    <property type="molecule type" value="Genomic_DNA"/>
</dbReference>
<accession>A0A4Z2FY80</accession>
<reference evidence="2 3" key="1">
    <citation type="submission" date="2019-03" db="EMBL/GenBank/DDBJ databases">
        <title>First draft genome of Liparis tanakae, snailfish: a comprehensive survey of snailfish specific genes.</title>
        <authorList>
            <person name="Kim W."/>
            <person name="Song I."/>
            <person name="Jeong J.-H."/>
            <person name="Kim D."/>
            <person name="Kim S."/>
            <person name="Ryu S."/>
            <person name="Song J.Y."/>
            <person name="Lee S.K."/>
        </authorList>
    </citation>
    <scope>NUCLEOTIDE SEQUENCE [LARGE SCALE GENOMIC DNA]</scope>
    <source>
        <tissue evidence="2">Muscle</tissue>
    </source>
</reference>
<evidence type="ECO:0000256" key="1">
    <source>
        <dbReference type="SAM" id="MobiDB-lite"/>
    </source>
</evidence>
<dbReference type="Proteomes" id="UP000314294">
    <property type="component" value="Unassembled WGS sequence"/>
</dbReference>
<feature type="region of interest" description="Disordered" evidence="1">
    <location>
        <begin position="1"/>
        <end position="20"/>
    </location>
</feature>
<feature type="compositionally biased region" description="Basic and acidic residues" evidence="1">
    <location>
        <begin position="1"/>
        <end position="12"/>
    </location>
</feature>
<gene>
    <name evidence="2" type="ORF">EYF80_043965</name>
</gene>
<dbReference type="AlphaFoldDB" id="A0A4Z2FY80"/>
<name>A0A4Z2FY80_9TELE</name>